<comment type="caution">
    <text evidence="3">The sequence shown here is derived from an EMBL/GenBank/DDBJ whole genome shotgun (WGS) entry which is preliminary data.</text>
</comment>
<keyword evidence="2" id="KW-0472">Membrane</keyword>
<keyword evidence="2" id="KW-1133">Transmembrane helix</keyword>
<keyword evidence="2" id="KW-0812">Transmembrane</keyword>
<dbReference type="AlphaFoldDB" id="A0A926ZF00"/>
<keyword evidence="4" id="KW-1185">Reference proteome</keyword>
<accession>A0A926ZF00</accession>
<evidence type="ECO:0000256" key="1">
    <source>
        <dbReference type="SAM" id="MobiDB-lite"/>
    </source>
</evidence>
<reference evidence="3" key="2">
    <citation type="submission" date="2020-08" db="EMBL/GenBank/DDBJ databases">
        <authorList>
            <person name="Chen M."/>
            <person name="Teng W."/>
            <person name="Zhao L."/>
            <person name="Hu C."/>
            <person name="Zhou Y."/>
            <person name="Han B."/>
            <person name="Song L."/>
            <person name="Shu W."/>
        </authorList>
    </citation>
    <scope>NUCLEOTIDE SEQUENCE</scope>
    <source>
        <strain evidence="3">FACHB-1375</strain>
    </source>
</reference>
<feature type="region of interest" description="Disordered" evidence="1">
    <location>
        <begin position="1"/>
        <end position="43"/>
    </location>
</feature>
<proteinExistence type="predicted"/>
<evidence type="ECO:0000313" key="3">
    <source>
        <dbReference type="EMBL" id="MBD2180623.1"/>
    </source>
</evidence>
<organism evidence="3 4">
    <name type="scientific">Aerosakkonema funiforme FACHB-1375</name>
    <dbReference type="NCBI Taxonomy" id="2949571"/>
    <lineage>
        <taxon>Bacteria</taxon>
        <taxon>Bacillati</taxon>
        <taxon>Cyanobacteriota</taxon>
        <taxon>Cyanophyceae</taxon>
        <taxon>Oscillatoriophycideae</taxon>
        <taxon>Aerosakkonematales</taxon>
        <taxon>Aerosakkonemataceae</taxon>
        <taxon>Aerosakkonema</taxon>
    </lineage>
</organism>
<feature type="compositionally biased region" description="Polar residues" evidence="1">
    <location>
        <begin position="26"/>
        <end position="36"/>
    </location>
</feature>
<name>A0A926ZF00_9CYAN</name>
<feature type="compositionally biased region" description="Basic and acidic residues" evidence="1">
    <location>
        <begin position="1"/>
        <end position="11"/>
    </location>
</feature>
<dbReference type="RefSeq" id="WP_190463014.1">
    <property type="nucleotide sequence ID" value="NZ_JACJPW010000010.1"/>
</dbReference>
<feature type="transmembrane region" description="Helical" evidence="2">
    <location>
        <begin position="116"/>
        <end position="141"/>
    </location>
</feature>
<gene>
    <name evidence="3" type="ORF">H6G03_05815</name>
</gene>
<reference evidence="3" key="1">
    <citation type="journal article" date="2015" name="ISME J.">
        <title>Draft Genome Sequence of Streptomyces incarnatus NRRL8089, which Produces the Nucleoside Antibiotic Sinefungin.</title>
        <authorList>
            <person name="Oshima K."/>
            <person name="Hattori M."/>
            <person name="Shimizu H."/>
            <person name="Fukuda K."/>
            <person name="Nemoto M."/>
            <person name="Inagaki K."/>
            <person name="Tamura T."/>
        </authorList>
    </citation>
    <scope>NUCLEOTIDE SEQUENCE</scope>
    <source>
        <strain evidence="3">FACHB-1375</strain>
    </source>
</reference>
<dbReference type="Proteomes" id="UP000641646">
    <property type="component" value="Unassembled WGS sequence"/>
</dbReference>
<evidence type="ECO:0000313" key="4">
    <source>
        <dbReference type="Proteomes" id="UP000641646"/>
    </source>
</evidence>
<evidence type="ECO:0000256" key="2">
    <source>
        <dbReference type="SAM" id="Phobius"/>
    </source>
</evidence>
<sequence>MSRDRDDRREFNPLAVNDPDSLAAAIQQSSGTNSPRNGKMVPPGPAGAMQPYNVYVMPHEQAMAPDKPKVPQLFIPIVSWWKVHRLHIDHEWVFFWRFVSVIEALVQRPVKSFKNLGVMTGVVAGGAIFLIGLFVVSAWFFGSKNSGGTLRNTDVEPQENFDYDYNLPQY</sequence>
<dbReference type="EMBL" id="JACJPW010000010">
    <property type="protein sequence ID" value="MBD2180623.1"/>
    <property type="molecule type" value="Genomic_DNA"/>
</dbReference>
<protein>
    <submittedName>
        <fullName evidence="3">Uncharacterized protein</fullName>
    </submittedName>
</protein>